<dbReference type="RefSeq" id="WP_196418173.1">
    <property type="nucleotide sequence ID" value="NZ_JADQTO010000020.1"/>
</dbReference>
<proteinExistence type="predicted"/>
<feature type="transmembrane region" description="Helical" evidence="1">
    <location>
        <begin position="46"/>
        <end position="67"/>
    </location>
</feature>
<evidence type="ECO:0000256" key="1">
    <source>
        <dbReference type="SAM" id="Phobius"/>
    </source>
</evidence>
<protein>
    <submittedName>
        <fullName evidence="2">Uncharacterized protein</fullName>
    </submittedName>
</protein>
<keyword evidence="1" id="KW-0812">Transmembrane</keyword>
<keyword evidence="1" id="KW-1133">Transmembrane helix</keyword>
<evidence type="ECO:0000313" key="2">
    <source>
        <dbReference type="EMBL" id="MBG0566394.1"/>
    </source>
</evidence>
<name>A0A931CAB7_9ACTN</name>
<reference evidence="2" key="1">
    <citation type="submission" date="2020-11" db="EMBL/GenBank/DDBJ databases">
        <title>Isolation and identification of active actinomycetes.</title>
        <authorList>
            <person name="Sun X."/>
        </authorList>
    </citation>
    <scope>NUCLEOTIDE SEQUENCE</scope>
    <source>
        <strain evidence="2">NEAU-A11</strain>
    </source>
</reference>
<accession>A0A931CAB7</accession>
<dbReference type="EMBL" id="JADQTO010000020">
    <property type="protein sequence ID" value="MBG0566394.1"/>
    <property type="molecule type" value="Genomic_DNA"/>
</dbReference>
<sequence>MAQRRDQIPRRAITGADRTWALLKTTTRDQCAPTPTTAGQALTAGWLLQALAWAFAALFIAGFTSAVRKT</sequence>
<evidence type="ECO:0000313" key="3">
    <source>
        <dbReference type="Proteomes" id="UP000598146"/>
    </source>
</evidence>
<keyword evidence="1" id="KW-0472">Membrane</keyword>
<keyword evidence="3" id="KW-1185">Reference proteome</keyword>
<dbReference type="AlphaFoldDB" id="A0A931CAB7"/>
<comment type="caution">
    <text evidence="2">The sequence shown here is derived from an EMBL/GenBank/DDBJ whole genome shotgun (WGS) entry which is preliminary data.</text>
</comment>
<organism evidence="2 3">
    <name type="scientific">Actinoplanes aureus</name>
    <dbReference type="NCBI Taxonomy" id="2792083"/>
    <lineage>
        <taxon>Bacteria</taxon>
        <taxon>Bacillati</taxon>
        <taxon>Actinomycetota</taxon>
        <taxon>Actinomycetes</taxon>
        <taxon>Micromonosporales</taxon>
        <taxon>Micromonosporaceae</taxon>
        <taxon>Actinoplanes</taxon>
    </lineage>
</organism>
<dbReference type="Proteomes" id="UP000598146">
    <property type="component" value="Unassembled WGS sequence"/>
</dbReference>
<gene>
    <name evidence="2" type="ORF">I4J89_33595</name>
</gene>